<keyword evidence="1" id="KW-0812">Transmembrane</keyword>
<dbReference type="OrthoDB" id="1099872at2"/>
<keyword evidence="1" id="KW-1133">Transmembrane helix</keyword>
<organism evidence="2 3">
    <name type="scientific">Adhaeribacter arboris</name>
    <dbReference type="NCBI Taxonomy" id="2072846"/>
    <lineage>
        <taxon>Bacteria</taxon>
        <taxon>Pseudomonadati</taxon>
        <taxon>Bacteroidota</taxon>
        <taxon>Cytophagia</taxon>
        <taxon>Cytophagales</taxon>
        <taxon>Hymenobacteraceae</taxon>
        <taxon>Adhaeribacter</taxon>
    </lineage>
</organism>
<proteinExistence type="predicted"/>
<gene>
    <name evidence="2" type="ORF">AHMF7605_05235</name>
</gene>
<evidence type="ECO:0000313" key="3">
    <source>
        <dbReference type="Proteomes" id="UP000240357"/>
    </source>
</evidence>
<dbReference type="AlphaFoldDB" id="A0A2T2YNU5"/>
<evidence type="ECO:0000256" key="1">
    <source>
        <dbReference type="SAM" id="Phobius"/>
    </source>
</evidence>
<feature type="transmembrane region" description="Helical" evidence="1">
    <location>
        <begin position="20"/>
        <end position="42"/>
    </location>
</feature>
<dbReference type="EMBL" id="PYFT01000001">
    <property type="protein sequence ID" value="PSR57182.1"/>
    <property type="molecule type" value="Genomic_DNA"/>
</dbReference>
<keyword evidence="1" id="KW-0472">Membrane</keyword>
<sequence length="81" mass="9526">MVQWLWNTVLPEVLPAKKLTYGQALGLLILCRILFGSFRFGYRGGSAFYKNPGNVRGKWLNMTEEERAAFKEQWKKRCEQR</sequence>
<evidence type="ECO:0000313" key="2">
    <source>
        <dbReference type="EMBL" id="PSR57182.1"/>
    </source>
</evidence>
<accession>A0A2T2YNU5</accession>
<protein>
    <submittedName>
        <fullName evidence="2">Uncharacterized protein</fullName>
    </submittedName>
</protein>
<comment type="caution">
    <text evidence="2">The sequence shown here is derived from an EMBL/GenBank/DDBJ whole genome shotgun (WGS) entry which is preliminary data.</text>
</comment>
<dbReference type="Proteomes" id="UP000240357">
    <property type="component" value="Unassembled WGS sequence"/>
</dbReference>
<name>A0A2T2YNU5_9BACT</name>
<reference evidence="2 3" key="1">
    <citation type="submission" date="2018-03" db="EMBL/GenBank/DDBJ databases">
        <title>Adhaeribacter sp. HMF7605 Genome sequencing and assembly.</title>
        <authorList>
            <person name="Kang H."/>
            <person name="Kang J."/>
            <person name="Cha I."/>
            <person name="Kim H."/>
            <person name="Joh K."/>
        </authorList>
    </citation>
    <scope>NUCLEOTIDE SEQUENCE [LARGE SCALE GENOMIC DNA]</scope>
    <source>
        <strain evidence="2 3">HMF7605</strain>
    </source>
</reference>
<keyword evidence="3" id="KW-1185">Reference proteome</keyword>